<gene>
    <name evidence="2" type="ORF">H8923_14080</name>
</gene>
<comment type="caution">
    <text evidence="2">The sequence shown here is derived from an EMBL/GenBank/DDBJ whole genome shotgun (WGS) entry which is preliminary data.</text>
</comment>
<feature type="compositionally biased region" description="Polar residues" evidence="1">
    <location>
        <begin position="97"/>
        <end position="110"/>
    </location>
</feature>
<name>A0ABR7JSI5_9FIRM</name>
<proteinExistence type="predicted"/>
<organism evidence="2 3">
    <name type="scientific">Romboutsia faecis</name>
    <dbReference type="NCBI Taxonomy" id="2764597"/>
    <lineage>
        <taxon>Bacteria</taxon>
        <taxon>Bacillati</taxon>
        <taxon>Bacillota</taxon>
        <taxon>Clostridia</taxon>
        <taxon>Peptostreptococcales</taxon>
        <taxon>Peptostreptococcaceae</taxon>
        <taxon>Romboutsia</taxon>
    </lineage>
</organism>
<protein>
    <submittedName>
        <fullName evidence="2">Uncharacterized protein</fullName>
    </submittedName>
</protein>
<accession>A0ABR7JSI5</accession>
<sequence>MEFLQFDDLSLFSKIGLDEETLMIHSKCGKYSFYINFKDEIKGVDYYDLAIATQSSNGFINKSGDAKTIKKLVLDTLSGKEIKDDIKNKVGKPKVTAKNTKPNAQGNKPQGKTPFYANAQKKRRKSK</sequence>
<feature type="region of interest" description="Disordered" evidence="1">
    <location>
        <begin position="90"/>
        <end position="127"/>
    </location>
</feature>
<dbReference type="Proteomes" id="UP000609849">
    <property type="component" value="Unassembled WGS sequence"/>
</dbReference>
<reference evidence="2 3" key="1">
    <citation type="submission" date="2020-08" db="EMBL/GenBank/DDBJ databases">
        <authorList>
            <person name="Liu C."/>
            <person name="Sun Q."/>
        </authorList>
    </citation>
    <scope>NUCLEOTIDE SEQUENCE [LARGE SCALE GENOMIC DNA]</scope>
    <source>
        <strain evidence="2 3">NSJ-18</strain>
    </source>
</reference>
<evidence type="ECO:0000313" key="3">
    <source>
        <dbReference type="Proteomes" id="UP000609849"/>
    </source>
</evidence>
<dbReference type="RefSeq" id="WP_153972575.1">
    <property type="nucleotide sequence ID" value="NZ_JACRWE010000008.1"/>
</dbReference>
<evidence type="ECO:0000256" key="1">
    <source>
        <dbReference type="SAM" id="MobiDB-lite"/>
    </source>
</evidence>
<dbReference type="EMBL" id="JACRWE010000008">
    <property type="protein sequence ID" value="MBC5997887.1"/>
    <property type="molecule type" value="Genomic_DNA"/>
</dbReference>
<evidence type="ECO:0000313" key="2">
    <source>
        <dbReference type="EMBL" id="MBC5997887.1"/>
    </source>
</evidence>
<keyword evidence="3" id="KW-1185">Reference proteome</keyword>